<evidence type="ECO:0008006" key="5">
    <source>
        <dbReference type="Google" id="ProtNLM"/>
    </source>
</evidence>
<dbReference type="eggNOG" id="COG1232">
    <property type="taxonomic scope" value="Bacteria"/>
</dbReference>
<dbReference type="STRING" id="87626.PTD2_12104"/>
<keyword evidence="4" id="KW-1185">Reference proteome</keyword>
<gene>
    <name evidence="3" type="ORF">PTD2_12104</name>
</gene>
<keyword evidence="2" id="KW-0472">Membrane</keyword>
<dbReference type="RefSeq" id="WP_009837433.1">
    <property type="nucleotide sequence ID" value="NZ_AAOH01000002.1"/>
</dbReference>
<dbReference type="Gene3D" id="3.50.50.60">
    <property type="entry name" value="FAD/NAD(P)-binding domain"/>
    <property type="match status" value="1"/>
</dbReference>
<keyword evidence="2" id="KW-1133">Transmembrane helix</keyword>
<dbReference type="PANTHER" id="PTHR43734">
    <property type="entry name" value="PHYTOENE DESATURASE"/>
    <property type="match status" value="1"/>
</dbReference>
<dbReference type="InterPro" id="IPR036188">
    <property type="entry name" value="FAD/NAD-bd_sf"/>
</dbReference>
<comment type="similarity">
    <text evidence="1">Belongs to the carotenoid/retinoid oxidoreductase family.</text>
</comment>
<dbReference type="AlphaFoldDB" id="A4C6F5"/>
<feature type="transmembrane region" description="Helical" evidence="2">
    <location>
        <begin position="6"/>
        <end position="24"/>
    </location>
</feature>
<evidence type="ECO:0000313" key="4">
    <source>
        <dbReference type="Proteomes" id="UP000006201"/>
    </source>
</evidence>
<comment type="caution">
    <text evidence="3">The sequence shown here is derived from an EMBL/GenBank/DDBJ whole genome shotgun (WGS) entry which is preliminary data.</text>
</comment>
<protein>
    <recommendedName>
        <fullName evidence="5">Amine oxidase domain-containing protein</fullName>
    </recommendedName>
</protein>
<dbReference type="Pfam" id="PF13450">
    <property type="entry name" value="NAD_binding_8"/>
    <property type="match status" value="1"/>
</dbReference>
<dbReference type="Proteomes" id="UP000006201">
    <property type="component" value="Unassembled WGS sequence"/>
</dbReference>
<dbReference type="OrthoDB" id="7022129at2"/>
<keyword evidence="2" id="KW-0812">Transmembrane</keyword>
<accession>A4C6F5</accession>
<proteinExistence type="inferred from homology"/>
<dbReference type="SUPFAM" id="SSF51905">
    <property type="entry name" value="FAD/NAD(P)-binding domain"/>
    <property type="match status" value="1"/>
</dbReference>
<evidence type="ECO:0000313" key="3">
    <source>
        <dbReference type="EMBL" id="EAR29559.1"/>
    </source>
</evidence>
<evidence type="ECO:0000256" key="1">
    <source>
        <dbReference type="ARBA" id="ARBA00006046"/>
    </source>
</evidence>
<sequence length="449" mass="51012">MKSSTYQYIIIGSGIAGLLAALILKQKGKQVLLVESATQPGGLMRAYHASNGEVFDHGTHLLSRLNVAELDELLFSDLTKTDWHYLDCLKSGNYIFDTLNDYSPIVDSRGLPPERYHQAMVELIDNSAGEQNEHPHLAQQLESEFGHSLTQDVFKPALEKLFKTPLNQLAPNTNCLFGMTRIIGFNPIITKELKTLPALDAVLAYHSYREGNPTAQYYYPKLGSVGQWVDLLFEKYLAMGGEAFFSAELSNITLQNKEVTHVTINNETITLEQLIWTVPLFSFFKQADLKLEKPAQPLRFLNTYLLHYIVDSAPITDLYYYNNYNPSHQHFRATLYSNIQGQGCTKGHRVTVEVFVTEKLDDQAVHQLEQCVFDELIECNVVAKHCQFEVESHFLANSFPIPTNEFTAMQKSQKNEILEKVNNIQLFGKARGDIFFMNDVILDVYHSLK</sequence>
<dbReference type="HOGENOM" id="CLU_609523_0_0_6"/>
<name>A4C6F5_9GAMM</name>
<evidence type="ECO:0000256" key="2">
    <source>
        <dbReference type="SAM" id="Phobius"/>
    </source>
</evidence>
<organism evidence="3 4">
    <name type="scientific">Pseudoalteromonas tunicata D2</name>
    <dbReference type="NCBI Taxonomy" id="87626"/>
    <lineage>
        <taxon>Bacteria</taxon>
        <taxon>Pseudomonadati</taxon>
        <taxon>Pseudomonadota</taxon>
        <taxon>Gammaproteobacteria</taxon>
        <taxon>Alteromonadales</taxon>
        <taxon>Pseudoalteromonadaceae</taxon>
        <taxon>Pseudoalteromonas</taxon>
    </lineage>
</organism>
<reference evidence="3 4" key="1">
    <citation type="submission" date="2006-02" db="EMBL/GenBank/DDBJ databases">
        <authorList>
            <person name="Moran M.A."/>
            <person name="Kjelleberg S."/>
            <person name="Egan S."/>
            <person name="Saunders N."/>
            <person name="Thomas T."/>
            <person name="Ferriera S."/>
            <person name="Johnson J."/>
            <person name="Kravitz S."/>
            <person name="Halpern A."/>
            <person name="Remington K."/>
            <person name="Beeson K."/>
            <person name="Tran B."/>
            <person name="Rogers Y.-H."/>
            <person name="Friedman R."/>
            <person name="Venter J.C."/>
        </authorList>
    </citation>
    <scope>NUCLEOTIDE SEQUENCE [LARGE SCALE GENOMIC DNA]</scope>
    <source>
        <strain evidence="3 4">D2</strain>
    </source>
</reference>
<dbReference type="PANTHER" id="PTHR43734:SF4">
    <property type="entry name" value="AMINE OXIDASE DOMAIN-CONTAINING PROTEIN"/>
    <property type="match status" value="1"/>
</dbReference>
<dbReference type="EMBL" id="AAOH01000002">
    <property type="protein sequence ID" value="EAR29559.1"/>
    <property type="molecule type" value="Genomic_DNA"/>
</dbReference>